<feature type="transmembrane region" description="Helical" evidence="1">
    <location>
        <begin position="6"/>
        <end position="26"/>
    </location>
</feature>
<keyword evidence="1" id="KW-1133">Transmembrane helix</keyword>
<evidence type="ECO:0000313" key="3">
    <source>
        <dbReference type="Proteomes" id="UP000294145"/>
    </source>
</evidence>
<feature type="transmembrane region" description="Helical" evidence="1">
    <location>
        <begin position="38"/>
        <end position="56"/>
    </location>
</feature>
<keyword evidence="1" id="KW-0472">Membrane</keyword>
<reference evidence="2 3" key="1">
    <citation type="submission" date="2019-02" db="EMBL/GenBank/DDBJ databases">
        <title>Genomic plasticity associated with the antimicrobial resistance in Vibrio cholerae.</title>
        <authorList>
            <person name="Verma J."/>
            <person name="Bag S."/>
            <person name="Saha B."/>
            <person name="Kumar P."/>
            <person name="Ghosh T.S."/>
            <person name="Dayal M."/>
            <person name="Senapati T."/>
            <person name="Mehra S."/>
            <person name="Dey P."/>
            <person name="Desigamani A."/>
            <person name="Kumar D."/>
            <person name="Rana P."/>
            <person name="Kumar B."/>
            <person name="Maiti T.K."/>
            <person name="Sharma N.C."/>
            <person name="Bhadra R.K."/>
            <person name="Mutreja A."/>
            <person name="Nair G.B."/>
            <person name="Ramamurthy T."/>
            <person name="Das B."/>
        </authorList>
    </citation>
    <scope>NUCLEOTIDE SEQUENCE [LARGE SCALE GENOMIC DNA]</scope>
    <source>
        <strain evidence="2 3">IDH06781</strain>
    </source>
</reference>
<evidence type="ECO:0000256" key="1">
    <source>
        <dbReference type="SAM" id="Phobius"/>
    </source>
</evidence>
<gene>
    <name evidence="2" type="ORF">EYB64_01420</name>
</gene>
<comment type="caution">
    <text evidence="2">The sequence shown here is derived from an EMBL/GenBank/DDBJ whole genome shotgun (WGS) entry which is preliminary data.</text>
</comment>
<proteinExistence type="predicted"/>
<dbReference type="Proteomes" id="UP000294145">
    <property type="component" value="Unassembled WGS sequence"/>
</dbReference>
<accession>A0A7Z7YHE3</accession>
<evidence type="ECO:0000313" key="2">
    <source>
        <dbReference type="EMBL" id="TBM46987.1"/>
    </source>
</evidence>
<sequence>MGQPLVSDLGITLLLDVAAALATFVLPHSLSGLMRMNVLAAALLAVILQRSFVWEWNDRR</sequence>
<protein>
    <submittedName>
        <fullName evidence="2">Uncharacterized protein</fullName>
    </submittedName>
</protein>
<name>A0A7Z7YHE3_VIBCL</name>
<keyword evidence="1" id="KW-0812">Transmembrane</keyword>
<organism evidence="2 3">
    <name type="scientific">Vibrio cholerae</name>
    <dbReference type="NCBI Taxonomy" id="666"/>
    <lineage>
        <taxon>Bacteria</taxon>
        <taxon>Pseudomonadati</taxon>
        <taxon>Pseudomonadota</taxon>
        <taxon>Gammaproteobacteria</taxon>
        <taxon>Vibrionales</taxon>
        <taxon>Vibrionaceae</taxon>
        <taxon>Vibrio</taxon>
    </lineage>
</organism>
<dbReference type="EMBL" id="SISP01000001">
    <property type="protein sequence ID" value="TBM46987.1"/>
    <property type="molecule type" value="Genomic_DNA"/>
</dbReference>
<dbReference type="AlphaFoldDB" id="A0A7Z7YHE3"/>